<evidence type="ECO:0000256" key="2">
    <source>
        <dbReference type="SAM" id="Phobius"/>
    </source>
</evidence>
<protein>
    <recommendedName>
        <fullName evidence="4">DUF7137 domain-containing protein</fullName>
    </recommendedName>
</protein>
<feature type="compositionally biased region" description="Polar residues" evidence="1">
    <location>
        <begin position="40"/>
        <end position="56"/>
    </location>
</feature>
<dbReference type="RefSeq" id="XP_007917146.1">
    <property type="nucleotide sequence ID" value="XM_007918955.1"/>
</dbReference>
<evidence type="ECO:0000256" key="3">
    <source>
        <dbReference type="SAM" id="SignalP"/>
    </source>
</evidence>
<keyword evidence="3" id="KW-0732">Signal</keyword>
<feature type="region of interest" description="Disordered" evidence="1">
    <location>
        <begin position="63"/>
        <end position="120"/>
    </location>
</feature>
<feature type="transmembrane region" description="Helical" evidence="2">
    <location>
        <begin position="272"/>
        <end position="292"/>
    </location>
</feature>
<keyword evidence="2" id="KW-0472">Membrane</keyword>
<feature type="chain" id="PRO_5004462701" description="DUF7137 domain-containing protein" evidence="3">
    <location>
        <begin position="20"/>
        <end position="295"/>
    </location>
</feature>
<dbReference type="GeneID" id="19327071"/>
<dbReference type="PANTHER" id="PTHR42028">
    <property type="entry name" value="CHROMOSOME 1, WHOLE GENOME SHOTGUN SEQUENCE"/>
    <property type="match status" value="1"/>
</dbReference>
<feature type="compositionally biased region" description="Low complexity" evidence="1">
    <location>
        <begin position="69"/>
        <end position="115"/>
    </location>
</feature>
<dbReference type="HOGENOM" id="CLU_058864_0_0_1"/>
<evidence type="ECO:0000256" key="1">
    <source>
        <dbReference type="SAM" id="MobiDB-lite"/>
    </source>
</evidence>
<organism evidence="5 6">
    <name type="scientific">Phaeoacremonium minimum (strain UCR-PA7)</name>
    <name type="common">Esca disease fungus</name>
    <name type="synonym">Togninia minima</name>
    <dbReference type="NCBI Taxonomy" id="1286976"/>
    <lineage>
        <taxon>Eukaryota</taxon>
        <taxon>Fungi</taxon>
        <taxon>Dikarya</taxon>
        <taxon>Ascomycota</taxon>
        <taxon>Pezizomycotina</taxon>
        <taxon>Sordariomycetes</taxon>
        <taxon>Sordariomycetidae</taxon>
        <taxon>Togniniales</taxon>
        <taxon>Togniniaceae</taxon>
        <taxon>Phaeoacremonium</taxon>
    </lineage>
</organism>
<proteinExistence type="predicted"/>
<keyword evidence="6" id="KW-1185">Reference proteome</keyword>
<feature type="signal peptide" evidence="3">
    <location>
        <begin position="1"/>
        <end position="19"/>
    </location>
</feature>
<dbReference type="Proteomes" id="UP000014074">
    <property type="component" value="Unassembled WGS sequence"/>
</dbReference>
<evidence type="ECO:0000313" key="6">
    <source>
        <dbReference type="Proteomes" id="UP000014074"/>
    </source>
</evidence>
<keyword evidence="2" id="KW-0812">Transmembrane</keyword>
<feature type="domain" description="DUF7137" evidence="4">
    <location>
        <begin position="124"/>
        <end position="260"/>
    </location>
</feature>
<keyword evidence="2" id="KW-1133">Transmembrane helix</keyword>
<evidence type="ECO:0000313" key="5">
    <source>
        <dbReference type="EMBL" id="EON98061.1"/>
    </source>
</evidence>
<dbReference type="OrthoDB" id="2435509at2759"/>
<reference evidence="6" key="1">
    <citation type="journal article" date="2013" name="Genome Announc.">
        <title>Draft genome sequence of the ascomycete Phaeoacremonium aleophilum strain UCR-PA7, a causal agent of the esca disease complex in grapevines.</title>
        <authorList>
            <person name="Blanco-Ulate B."/>
            <person name="Rolshausen P."/>
            <person name="Cantu D."/>
        </authorList>
    </citation>
    <scope>NUCLEOTIDE SEQUENCE [LARGE SCALE GENOMIC DNA]</scope>
    <source>
        <strain evidence="6">UCR-PA7</strain>
    </source>
</reference>
<dbReference type="eggNOG" id="ENOG502S1TN">
    <property type="taxonomic scope" value="Eukaryota"/>
</dbReference>
<dbReference type="AlphaFoldDB" id="R8BFH6"/>
<evidence type="ECO:0000259" key="4">
    <source>
        <dbReference type="Pfam" id="PF23585"/>
    </source>
</evidence>
<dbReference type="KEGG" id="tmn:UCRPA7_6417"/>
<accession>R8BFH6</accession>
<sequence>MKPVQITTILLALSPLAAAWPTWLPDLDSLIVRRQDDDSSASTSPDFAFTNSQDLNTDRSLVATESPQETATPTAKATTTATTKGKSEPTTTNLNQGGKTTSKSGSGTGTKTAKATHTEYDAQDPAGSVVMITPAATSGTQLYKIGDYVTWGWNYTNVQGNPTAIDVLVSCSKATNTWTLTQNMTFATEGAFTWDTGSYQQTAVASPLLTEQYTLLIYDAESSVSATAEAGYLSPFSGFVFGLYTPRPYTPLAEGWKCATCSAALSDNEKRALGFAFTMAAITVASFTWFVTGLW</sequence>
<feature type="region of interest" description="Disordered" evidence="1">
    <location>
        <begin position="37"/>
        <end position="56"/>
    </location>
</feature>
<dbReference type="PANTHER" id="PTHR42028:SF1">
    <property type="entry name" value="YALI0E30657P"/>
    <property type="match status" value="1"/>
</dbReference>
<name>R8BFH6_PHAM7</name>
<gene>
    <name evidence="5" type="ORF">UCRPA7_6417</name>
</gene>
<dbReference type="EMBL" id="KB933236">
    <property type="protein sequence ID" value="EON98061.1"/>
    <property type="molecule type" value="Genomic_DNA"/>
</dbReference>
<dbReference type="InterPro" id="IPR055561">
    <property type="entry name" value="DUF7137"/>
</dbReference>
<dbReference type="Pfam" id="PF23585">
    <property type="entry name" value="DUF7137"/>
    <property type="match status" value="1"/>
</dbReference>